<keyword evidence="2" id="KW-0732">Signal</keyword>
<feature type="transmembrane region" description="Helical" evidence="1">
    <location>
        <begin position="262"/>
        <end position="281"/>
    </location>
</feature>
<feature type="signal peptide" evidence="2">
    <location>
        <begin position="1"/>
        <end position="21"/>
    </location>
</feature>
<name>A0A165F1K9_EXIGL</name>
<dbReference type="InParanoid" id="A0A165F1K9"/>
<accession>A0A165F1K9</accession>
<evidence type="ECO:0000256" key="1">
    <source>
        <dbReference type="SAM" id="Phobius"/>
    </source>
</evidence>
<feature type="transmembrane region" description="Helical" evidence="1">
    <location>
        <begin position="302"/>
        <end position="329"/>
    </location>
</feature>
<keyword evidence="1" id="KW-1133">Transmembrane helix</keyword>
<keyword evidence="1" id="KW-0472">Membrane</keyword>
<evidence type="ECO:0000313" key="4">
    <source>
        <dbReference type="Proteomes" id="UP000077266"/>
    </source>
</evidence>
<dbReference type="EMBL" id="KV426106">
    <property type="protein sequence ID" value="KZV88176.1"/>
    <property type="molecule type" value="Genomic_DNA"/>
</dbReference>
<reference evidence="3 4" key="1">
    <citation type="journal article" date="2016" name="Mol. Biol. Evol.">
        <title>Comparative Genomics of Early-Diverging Mushroom-Forming Fungi Provides Insights into the Origins of Lignocellulose Decay Capabilities.</title>
        <authorList>
            <person name="Nagy L.G."/>
            <person name="Riley R."/>
            <person name="Tritt A."/>
            <person name="Adam C."/>
            <person name="Daum C."/>
            <person name="Floudas D."/>
            <person name="Sun H."/>
            <person name="Yadav J.S."/>
            <person name="Pangilinan J."/>
            <person name="Larsson K.H."/>
            <person name="Matsuura K."/>
            <person name="Barry K."/>
            <person name="Labutti K."/>
            <person name="Kuo R."/>
            <person name="Ohm R.A."/>
            <person name="Bhattacharya S.S."/>
            <person name="Shirouzu T."/>
            <person name="Yoshinaga Y."/>
            <person name="Martin F.M."/>
            <person name="Grigoriev I.V."/>
            <person name="Hibbett D.S."/>
        </authorList>
    </citation>
    <scope>NUCLEOTIDE SEQUENCE [LARGE SCALE GENOMIC DNA]</scope>
    <source>
        <strain evidence="3 4">HHB12029</strain>
    </source>
</reference>
<gene>
    <name evidence="3" type="ORF">EXIGLDRAFT_722948</name>
</gene>
<evidence type="ECO:0000313" key="3">
    <source>
        <dbReference type="EMBL" id="KZV88176.1"/>
    </source>
</evidence>
<feature type="chain" id="PRO_5007857508" evidence="2">
    <location>
        <begin position="22"/>
        <end position="334"/>
    </location>
</feature>
<sequence length="334" mass="36129">MEFSMCVLFPLPLVCVVIVTGWSCMPADWAYKREFCSKLVSVAMEMLASYARLVKVSTRWTVENINLIPSPVLPSPQLQLFIDTPVIAPINMSTPIFQSTPVFQSFAAMSYPETPGLSRGVSVNSTYSAPPSTPATFNSPFVQSEPLIAELGRTSLQSPLPLYELRELAVQEITKALQAEVQVQFESPSSGMAFVPTSSSNLKATLVGLGFSAMELETKEVPVAFVAPVIMKREREVPSLRLAPAFNIVLAFVNLFAAPIRWAASLLASILAVYQGAVALFRGATDSKPMCGQGSSEQFIACMSALCLACAFGLLLMGVLGAHCAVWMYCLFNN</sequence>
<keyword evidence="1" id="KW-0812">Transmembrane</keyword>
<protein>
    <submittedName>
        <fullName evidence="3">Uncharacterized protein</fullName>
    </submittedName>
</protein>
<dbReference type="AlphaFoldDB" id="A0A165F1K9"/>
<organism evidence="3 4">
    <name type="scientific">Exidia glandulosa HHB12029</name>
    <dbReference type="NCBI Taxonomy" id="1314781"/>
    <lineage>
        <taxon>Eukaryota</taxon>
        <taxon>Fungi</taxon>
        <taxon>Dikarya</taxon>
        <taxon>Basidiomycota</taxon>
        <taxon>Agaricomycotina</taxon>
        <taxon>Agaricomycetes</taxon>
        <taxon>Auriculariales</taxon>
        <taxon>Exidiaceae</taxon>
        <taxon>Exidia</taxon>
    </lineage>
</organism>
<keyword evidence="4" id="KW-1185">Reference proteome</keyword>
<dbReference type="Proteomes" id="UP000077266">
    <property type="component" value="Unassembled WGS sequence"/>
</dbReference>
<proteinExistence type="predicted"/>
<evidence type="ECO:0000256" key="2">
    <source>
        <dbReference type="SAM" id="SignalP"/>
    </source>
</evidence>